<dbReference type="Proteomes" id="UP000011731">
    <property type="component" value="Unassembled WGS sequence"/>
</dbReference>
<organism evidence="2 3">
    <name type="scientific">Rhodococcus ruber BKS 20-38</name>
    <dbReference type="NCBI Taxonomy" id="1278076"/>
    <lineage>
        <taxon>Bacteria</taxon>
        <taxon>Bacillati</taxon>
        <taxon>Actinomycetota</taxon>
        <taxon>Actinomycetes</taxon>
        <taxon>Mycobacteriales</taxon>
        <taxon>Nocardiaceae</taxon>
        <taxon>Rhodococcus</taxon>
    </lineage>
</organism>
<dbReference type="EMBL" id="AOEX01000077">
    <property type="protein sequence ID" value="EME57236.1"/>
    <property type="molecule type" value="Genomic_DNA"/>
</dbReference>
<dbReference type="RefSeq" id="WP_003938303.1">
    <property type="nucleotide sequence ID" value="NZ_AOEX01000077.1"/>
</dbReference>
<accession>M2X838</accession>
<dbReference type="PATRIC" id="fig|1278076.4.peg.4351"/>
<dbReference type="AlphaFoldDB" id="M2X838"/>
<dbReference type="PANTHER" id="PTHR11365:SF23">
    <property type="entry name" value="HYPOTHETICAL 5-OXOPROLINASE (EUROFUNG)-RELATED"/>
    <property type="match status" value="1"/>
</dbReference>
<dbReference type="PANTHER" id="PTHR11365">
    <property type="entry name" value="5-OXOPROLINASE RELATED"/>
    <property type="match status" value="1"/>
</dbReference>
<dbReference type="GO" id="GO:0006749">
    <property type="term" value="P:glutathione metabolic process"/>
    <property type="evidence" value="ECO:0007669"/>
    <property type="project" value="TreeGrafter"/>
</dbReference>
<proteinExistence type="predicted"/>
<gene>
    <name evidence="2" type="ORF">G352_21201</name>
</gene>
<dbReference type="InterPro" id="IPR003692">
    <property type="entry name" value="Hydantoinase_B"/>
</dbReference>
<keyword evidence="3" id="KW-1185">Reference proteome</keyword>
<protein>
    <submittedName>
        <fullName evidence="2">5-oxoprolinase</fullName>
    </submittedName>
</protein>
<dbReference type="GO" id="GO:0017168">
    <property type="term" value="F:5-oxoprolinase (ATP-hydrolyzing) activity"/>
    <property type="evidence" value="ECO:0007669"/>
    <property type="project" value="TreeGrafter"/>
</dbReference>
<comment type="caution">
    <text evidence="2">The sequence shown here is derived from an EMBL/GenBank/DDBJ whole genome shotgun (WGS) entry which is preliminary data.</text>
</comment>
<evidence type="ECO:0000259" key="1">
    <source>
        <dbReference type="Pfam" id="PF02538"/>
    </source>
</evidence>
<sequence length="782" mass="86906">MTALHDDLATAAEQRLATAAQQRLTASLNEQEQQWVDDFMDETTLFLGPDRDIMRSHHITSRSEFEQQCLADGVDPLQVDRIRKRLAGALDEGFEMCEAMGAAPGAKWGDLTTAIYTAAGDVTYLSCHGVIAFSAILHHPIRYIMKYWKDEPTVGIHPGDGFIHNDARFGNVHNTDQSMIMPIIRDDRIIAWVAATIHEGENGACEPGGMPSGSETPFDDGLRMSPFKIVERGELRRDLLTFLQHSVRDPKLQLADLKVKIGAVQRIQERVDKIIDEVGVETFVAALRITVEDVEAEVRRRIRELPDGTVRFNQFMDSTLKENILIKLACSITVKGDKMTIDLRGSGPEILNRAINSPLCSVKSMMMQAILAFWWPDLPRCTSAMSPIEIISDEHTWSDAGYDAPMGQSLQASFRGFSALQNPWAKLQFSNPEKFSNVIAPWFNQINTFLWGGVTQHGDQVGNLCADLNGMGGGAKAFRDGEDAVSPLFCAMADTAEQEVMEEEVPFMQLVSKRIVRDNQGFGKYRGGMGYEMIVAAEGTPLWGFMTVTSGAKFSSISGQFGGYGCNTYPLATVKGVNVYDELRRNPERFDLSIEKVMNEQPFEGAEYSTSHMGLQFDVAKDGELYMISQGTGGGYGDPLERAPEDVVADLEIDRISAKVAHDIYGVVYAPDTFVVDVDATEALRASMRRDRLSRGVPYGEFVEKFVTPEPPQDLLYYGSWGDTEELTATHFTVHGAERVTTTIDKMPIIMMPDRRELKIAELAARVKELEAKHGEIVHRKS</sequence>
<feature type="domain" description="Hydantoinase B/oxoprolinase" evidence="1">
    <location>
        <begin position="75"/>
        <end position="639"/>
    </location>
</feature>
<dbReference type="GO" id="GO:0005829">
    <property type="term" value="C:cytosol"/>
    <property type="evidence" value="ECO:0007669"/>
    <property type="project" value="TreeGrafter"/>
</dbReference>
<evidence type="ECO:0000313" key="3">
    <source>
        <dbReference type="Proteomes" id="UP000011731"/>
    </source>
</evidence>
<dbReference type="Pfam" id="PF02538">
    <property type="entry name" value="Hydantoinase_B"/>
    <property type="match status" value="1"/>
</dbReference>
<dbReference type="InterPro" id="IPR045079">
    <property type="entry name" value="Oxoprolinase-like"/>
</dbReference>
<evidence type="ECO:0000313" key="2">
    <source>
        <dbReference type="EMBL" id="EME57236.1"/>
    </source>
</evidence>
<reference evidence="2 3" key="1">
    <citation type="journal article" date="2013" name="Genome Announc.">
        <title>Draft Genome Sequence of Rhodococcus ruber Strain BKS 20-38.</title>
        <authorList>
            <person name="Bala M."/>
            <person name="Kumar S."/>
            <person name="Raghava G.P."/>
            <person name="Mayilraj S."/>
        </authorList>
    </citation>
    <scope>NUCLEOTIDE SEQUENCE [LARGE SCALE GENOMIC DNA]</scope>
    <source>
        <strain evidence="2 3">BKS 20-38</strain>
    </source>
</reference>
<name>M2X838_9NOCA</name>